<accession>A0ACB8DM18</accession>
<sequence length="200" mass="22146">MHPCKPATTSGYANHSNSGKREIPAASPEATGYDTRALGSMETSGERVQALRDCDRACRPVDERVGQQETEAWRLALESKSTLQQYIAWKRDICPGPIYDNSVGSSQLFEARAGALRTLTYRRSFDTTVQCTLCRACGKVDEDVEHIVRRCARLQTPLQEEAALPTALGFRSDGEDTGGLAAAVVVTKRRLAEWWTMVHR</sequence>
<proteinExistence type="predicted"/>
<evidence type="ECO:0000313" key="1">
    <source>
        <dbReference type="EMBL" id="KAH7973572.1"/>
    </source>
</evidence>
<name>A0ACB8DM18_DERSI</name>
<comment type="caution">
    <text evidence="1">The sequence shown here is derived from an EMBL/GenBank/DDBJ whole genome shotgun (WGS) entry which is preliminary data.</text>
</comment>
<dbReference type="EMBL" id="CM023479">
    <property type="protein sequence ID" value="KAH7973572.1"/>
    <property type="molecule type" value="Genomic_DNA"/>
</dbReference>
<dbReference type="Proteomes" id="UP000821865">
    <property type="component" value="Chromosome 10"/>
</dbReference>
<keyword evidence="2" id="KW-1185">Reference proteome</keyword>
<protein>
    <submittedName>
        <fullName evidence="1">Uncharacterized protein</fullName>
    </submittedName>
</protein>
<organism evidence="1 2">
    <name type="scientific">Dermacentor silvarum</name>
    <name type="common">Tick</name>
    <dbReference type="NCBI Taxonomy" id="543639"/>
    <lineage>
        <taxon>Eukaryota</taxon>
        <taxon>Metazoa</taxon>
        <taxon>Ecdysozoa</taxon>
        <taxon>Arthropoda</taxon>
        <taxon>Chelicerata</taxon>
        <taxon>Arachnida</taxon>
        <taxon>Acari</taxon>
        <taxon>Parasitiformes</taxon>
        <taxon>Ixodida</taxon>
        <taxon>Ixodoidea</taxon>
        <taxon>Ixodidae</taxon>
        <taxon>Rhipicephalinae</taxon>
        <taxon>Dermacentor</taxon>
    </lineage>
</organism>
<gene>
    <name evidence="1" type="ORF">HPB49_002634</name>
</gene>
<reference evidence="1" key="1">
    <citation type="submission" date="2020-05" db="EMBL/GenBank/DDBJ databases">
        <title>Large-scale comparative analyses of tick genomes elucidate their genetic diversity and vector capacities.</title>
        <authorList>
            <person name="Jia N."/>
            <person name="Wang J."/>
            <person name="Shi W."/>
            <person name="Du L."/>
            <person name="Sun Y."/>
            <person name="Zhan W."/>
            <person name="Jiang J."/>
            <person name="Wang Q."/>
            <person name="Zhang B."/>
            <person name="Ji P."/>
            <person name="Sakyi L.B."/>
            <person name="Cui X."/>
            <person name="Yuan T."/>
            <person name="Jiang B."/>
            <person name="Yang W."/>
            <person name="Lam T.T.-Y."/>
            <person name="Chang Q."/>
            <person name="Ding S."/>
            <person name="Wang X."/>
            <person name="Zhu J."/>
            <person name="Ruan X."/>
            <person name="Zhao L."/>
            <person name="Wei J."/>
            <person name="Que T."/>
            <person name="Du C."/>
            <person name="Cheng J."/>
            <person name="Dai P."/>
            <person name="Han X."/>
            <person name="Huang E."/>
            <person name="Gao Y."/>
            <person name="Liu J."/>
            <person name="Shao H."/>
            <person name="Ye R."/>
            <person name="Li L."/>
            <person name="Wei W."/>
            <person name="Wang X."/>
            <person name="Wang C."/>
            <person name="Yang T."/>
            <person name="Huo Q."/>
            <person name="Li W."/>
            <person name="Guo W."/>
            <person name="Chen H."/>
            <person name="Zhou L."/>
            <person name="Ni X."/>
            <person name="Tian J."/>
            <person name="Zhou Y."/>
            <person name="Sheng Y."/>
            <person name="Liu T."/>
            <person name="Pan Y."/>
            <person name="Xia L."/>
            <person name="Li J."/>
            <person name="Zhao F."/>
            <person name="Cao W."/>
        </authorList>
    </citation>
    <scope>NUCLEOTIDE SEQUENCE</scope>
    <source>
        <strain evidence="1">Dsil-2018</strain>
    </source>
</reference>
<evidence type="ECO:0000313" key="2">
    <source>
        <dbReference type="Proteomes" id="UP000821865"/>
    </source>
</evidence>